<dbReference type="GO" id="GO:0045259">
    <property type="term" value="C:proton-transporting ATP synthase complex"/>
    <property type="evidence" value="ECO:0007669"/>
    <property type="project" value="UniProtKB-KW"/>
</dbReference>
<feature type="transmembrane region" description="Helical" evidence="11">
    <location>
        <begin position="148"/>
        <end position="167"/>
    </location>
</feature>
<evidence type="ECO:0000256" key="11">
    <source>
        <dbReference type="HAMAP-Rule" id="MF_01393"/>
    </source>
</evidence>
<evidence type="ECO:0000256" key="9">
    <source>
        <dbReference type="ARBA" id="ARBA00023136"/>
    </source>
</evidence>
<dbReference type="SUPFAM" id="SSF81336">
    <property type="entry name" value="F1F0 ATP synthase subunit A"/>
    <property type="match status" value="1"/>
</dbReference>
<comment type="similarity">
    <text evidence="2 11 12">Belongs to the ATPase A chain family.</text>
</comment>
<keyword evidence="11" id="KW-1003">Cell membrane</keyword>
<feature type="transmembrane region" description="Helical" evidence="11">
    <location>
        <begin position="188"/>
        <end position="207"/>
    </location>
</feature>
<dbReference type="GO" id="GO:0042777">
    <property type="term" value="P:proton motive force-driven plasma membrane ATP synthesis"/>
    <property type="evidence" value="ECO:0007669"/>
    <property type="project" value="TreeGrafter"/>
</dbReference>
<dbReference type="eggNOG" id="COG0356">
    <property type="taxonomic scope" value="Bacteria"/>
</dbReference>
<dbReference type="PRINTS" id="PR00123">
    <property type="entry name" value="ATPASEA"/>
</dbReference>
<dbReference type="HAMAP" id="MF_01393">
    <property type="entry name" value="ATP_synth_a_bact"/>
    <property type="match status" value="1"/>
</dbReference>
<dbReference type="InterPro" id="IPR045082">
    <property type="entry name" value="ATP_syn_F0_a_bact/chloroplast"/>
</dbReference>
<dbReference type="Pfam" id="PF00119">
    <property type="entry name" value="ATP-synt_A"/>
    <property type="match status" value="1"/>
</dbReference>
<evidence type="ECO:0000313" key="13">
    <source>
        <dbReference type="EMBL" id="CAI37513.1"/>
    </source>
</evidence>
<dbReference type="CDD" id="cd00310">
    <property type="entry name" value="ATP-synt_Fo_a_6"/>
    <property type="match status" value="1"/>
</dbReference>
<evidence type="ECO:0000256" key="8">
    <source>
        <dbReference type="ARBA" id="ARBA00023065"/>
    </source>
</evidence>
<keyword evidence="9 11" id="KW-0472">Membrane</keyword>
<comment type="function">
    <text evidence="11 12">Key component of the proton channel; it plays a direct role in the translocation of protons across the membrane.</text>
</comment>
<dbReference type="InterPro" id="IPR035908">
    <property type="entry name" value="F0_ATP_A_sf"/>
</dbReference>
<feature type="transmembrane region" description="Helical" evidence="11">
    <location>
        <begin position="61"/>
        <end position="79"/>
    </location>
</feature>
<gene>
    <name evidence="11 13" type="primary">atpB</name>
    <name evidence="13" type="ordered locus">jk1341</name>
</gene>
<dbReference type="PANTHER" id="PTHR42823:SF3">
    <property type="entry name" value="ATP SYNTHASE SUBUNIT A, CHLOROPLASTIC"/>
    <property type="match status" value="1"/>
</dbReference>
<reference evidence="13 14" key="1">
    <citation type="journal article" date="2005" name="J. Bacteriol.">
        <title>Complete genome sequence and analysis of the multiresistant nosocomial pathogen Corynebacterium jeikeium K411, a lipid-requiring bacterium of the human skin flora.</title>
        <authorList>
            <person name="Tauch A."/>
            <person name="Kaiser O."/>
            <person name="Hain T."/>
            <person name="Goesmann A."/>
            <person name="Weisshaar B."/>
            <person name="Albersmeier A."/>
            <person name="Bekel T."/>
            <person name="Bischoff N."/>
            <person name="Brune I."/>
            <person name="Chakraborty T."/>
            <person name="Kalinowski J."/>
            <person name="Meyer F."/>
            <person name="Rupp O."/>
            <person name="Schneiker S."/>
            <person name="Viehoever P."/>
            <person name="Puehler A."/>
        </authorList>
    </citation>
    <scope>NUCLEOTIDE SEQUENCE [LARGE SCALE GENOMIC DNA]</scope>
    <source>
        <strain evidence="13 14">K411</strain>
    </source>
</reference>
<protein>
    <recommendedName>
        <fullName evidence="11 12">ATP synthase subunit a</fullName>
    </recommendedName>
    <alternativeName>
        <fullName evidence="11">ATP synthase F0 sector subunit a</fullName>
    </alternativeName>
    <alternativeName>
        <fullName evidence="11">F-ATPase subunit 6</fullName>
    </alternativeName>
</protein>
<evidence type="ECO:0000256" key="3">
    <source>
        <dbReference type="ARBA" id="ARBA00022448"/>
    </source>
</evidence>
<evidence type="ECO:0000256" key="10">
    <source>
        <dbReference type="ARBA" id="ARBA00023310"/>
    </source>
</evidence>
<dbReference type="Gene3D" id="1.20.120.220">
    <property type="entry name" value="ATP synthase, F0 complex, subunit A"/>
    <property type="match status" value="1"/>
</dbReference>
<evidence type="ECO:0000256" key="5">
    <source>
        <dbReference type="ARBA" id="ARBA00022692"/>
    </source>
</evidence>
<dbReference type="GO" id="GO:0046933">
    <property type="term" value="F:proton-transporting ATP synthase activity, rotational mechanism"/>
    <property type="evidence" value="ECO:0007669"/>
    <property type="project" value="UniProtKB-UniRule"/>
</dbReference>
<evidence type="ECO:0000256" key="1">
    <source>
        <dbReference type="ARBA" id="ARBA00004141"/>
    </source>
</evidence>
<dbReference type="GO" id="GO:0016787">
    <property type="term" value="F:hydrolase activity"/>
    <property type="evidence" value="ECO:0007669"/>
    <property type="project" value="UniProtKB-KW"/>
</dbReference>
<sequence>MILCNLAAQSRERTLSVTTLAMKGEFHVPSLEHEFFPGQVDSNQLWFSEFAGGAFALDRLMVIRIVMILLVSAFFFFAMRKPKLIPSGVQNVAEYFLDFVRIHIAEDILGKKEGRRFLPIIAAIFFTVLAVNMSTIIPFMNISASARVGLPLVLAVVAYIAFIYAGVKRYGFGKYIKSSLIIPGLPSWLHFIVAPIEAFSTFVLRPVTLTIRLMANMLAGHIILVMLFSATNFFFWQMSGWTAAAGGTILFAIAFTLFELMVIFLQAYIFSLLTAVYIELSLHADEH</sequence>
<dbReference type="STRING" id="306537.jk1341"/>
<dbReference type="NCBIfam" id="TIGR01131">
    <property type="entry name" value="ATP_synt_6_or_A"/>
    <property type="match status" value="1"/>
</dbReference>
<name>Q4JUJ4_CORJK</name>
<keyword evidence="13" id="KW-0378">Hydrolase</keyword>
<dbReference type="EMBL" id="CR931997">
    <property type="protein sequence ID" value="CAI37513.1"/>
    <property type="molecule type" value="Genomic_DNA"/>
</dbReference>
<evidence type="ECO:0000256" key="7">
    <source>
        <dbReference type="ARBA" id="ARBA00022989"/>
    </source>
</evidence>
<dbReference type="InterPro" id="IPR023011">
    <property type="entry name" value="ATP_synth_F0_asu_AS"/>
</dbReference>
<keyword evidence="4 11" id="KW-0138">CF(0)</keyword>
<comment type="subunit">
    <text evidence="11">F-type ATPases have 2 components, CF(1) - the catalytic core - and CF(0) - the membrane proton channel. CF(1) has five subunits: alpha(3), beta(3), gamma(1), delta(1), epsilon(1). CF(0) has three main subunits: a(1), b(2) and c(9-12). The alpha and beta chains form an alternating ring which encloses part of the gamma chain. CF(1) is attached to CF(0) by a central stalk formed by the gamma and epsilon chains, while a peripheral stalk is formed by the delta and b chains.</text>
</comment>
<feature type="transmembrane region" description="Helical" evidence="11">
    <location>
        <begin position="117"/>
        <end position="142"/>
    </location>
</feature>
<keyword evidence="6 11" id="KW-0375">Hydrogen ion transport</keyword>
<keyword evidence="3 11" id="KW-0813">Transport</keyword>
<dbReference type="GO" id="GO:0005886">
    <property type="term" value="C:plasma membrane"/>
    <property type="evidence" value="ECO:0007669"/>
    <property type="project" value="UniProtKB-SubCell"/>
</dbReference>
<comment type="subcellular location">
    <subcellularLocation>
        <location evidence="11 12">Cell membrane</location>
        <topology evidence="11 12">Multi-pass membrane protein</topology>
    </subcellularLocation>
    <subcellularLocation>
        <location evidence="1">Membrane</location>
        <topology evidence="1">Multi-pass membrane protein</topology>
    </subcellularLocation>
</comment>
<dbReference type="PROSITE" id="PS00449">
    <property type="entry name" value="ATPASE_A"/>
    <property type="match status" value="1"/>
</dbReference>
<dbReference type="Proteomes" id="UP000000545">
    <property type="component" value="Chromosome"/>
</dbReference>
<dbReference type="InterPro" id="IPR000568">
    <property type="entry name" value="ATP_synth_F0_asu"/>
</dbReference>
<feature type="transmembrane region" description="Helical" evidence="11">
    <location>
        <begin position="248"/>
        <end position="278"/>
    </location>
</feature>
<keyword evidence="10 11" id="KW-0066">ATP synthesis</keyword>
<keyword evidence="14" id="KW-1185">Reference proteome</keyword>
<organism evidence="13 14">
    <name type="scientific">Corynebacterium jeikeium (strain K411)</name>
    <dbReference type="NCBI Taxonomy" id="306537"/>
    <lineage>
        <taxon>Bacteria</taxon>
        <taxon>Bacillati</taxon>
        <taxon>Actinomycetota</taxon>
        <taxon>Actinomycetes</taxon>
        <taxon>Mycobacteriales</taxon>
        <taxon>Corynebacteriaceae</taxon>
        <taxon>Corynebacterium</taxon>
    </lineage>
</organism>
<evidence type="ECO:0000313" key="14">
    <source>
        <dbReference type="Proteomes" id="UP000000545"/>
    </source>
</evidence>
<proteinExistence type="inferred from homology"/>
<feature type="transmembrane region" description="Helical" evidence="11">
    <location>
        <begin position="213"/>
        <end position="236"/>
    </location>
</feature>
<keyword evidence="5 11" id="KW-0812">Transmembrane</keyword>
<dbReference type="HOGENOM" id="CLU_041018_0_1_11"/>
<evidence type="ECO:0000256" key="2">
    <source>
        <dbReference type="ARBA" id="ARBA00006810"/>
    </source>
</evidence>
<dbReference type="PANTHER" id="PTHR42823">
    <property type="entry name" value="ATP SYNTHASE SUBUNIT A, CHLOROPLASTIC"/>
    <property type="match status" value="1"/>
</dbReference>
<evidence type="ECO:0000256" key="6">
    <source>
        <dbReference type="ARBA" id="ARBA00022781"/>
    </source>
</evidence>
<dbReference type="AlphaFoldDB" id="Q4JUJ4"/>
<keyword evidence="8 11" id="KW-0406">Ion transport</keyword>
<dbReference type="KEGG" id="cjk:jk1341"/>
<evidence type="ECO:0000256" key="4">
    <source>
        <dbReference type="ARBA" id="ARBA00022547"/>
    </source>
</evidence>
<evidence type="ECO:0000256" key="12">
    <source>
        <dbReference type="RuleBase" id="RU000483"/>
    </source>
</evidence>
<keyword evidence="7 11" id="KW-1133">Transmembrane helix</keyword>
<accession>Q4JUJ4</accession>